<dbReference type="AlphaFoldDB" id="A0A0A9BZG3"/>
<name>A0A0A9BZG3_ARUDO</name>
<proteinExistence type="predicted"/>
<reference evidence="1" key="1">
    <citation type="submission" date="2014-09" db="EMBL/GenBank/DDBJ databases">
        <authorList>
            <person name="Magalhaes I.L.F."/>
            <person name="Oliveira U."/>
            <person name="Santos F.R."/>
            <person name="Vidigal T.H.D.A."/>
            <person name="Brescovit A.D."/>
            <person name="Santos A.J."/>
        </authorList>
    </citation>
    <scope>NUCLEOTIDE SEQUENCE</scope>
    <source>
        <tissue evidence="1">Shoot tissue taken approximately 20 cm above the soil surface</tissue>
    </source>
</reference>
<evidence type="ECO:0000313" key="1">
    <source>
        <dbReference type="EMBL" id="JAD68696.1"/>
    </source>
</evidence>
<protein>
    <submittedName>
        <fullName evidence="1">Uncharacterized protein</fullName>
    </submittedName>
</protein>
<organism evidence="1">
    <name type="scientific">Arundo donax</name>
    <name type="common">Giant reed</name>
    <name type="synonym">Donax arundinaceus</name>
    <dbReference type="NCBI Taxonomy" id="35708"/>
    <lineage>
        <taxon>Eukaryota</taxon>
        <taxon>Viridiplantae</taxon>
        <taxon>Streptophyta</taxon>
        <taxon>Embryophyta</taxon>
        <taxon>Tracheophyta</taxon>
        <taxon>Spermatophyta</taxon>
        <taxon>Magnoliopsida</taxon>
        <taxon>Liliopsida</taxon>
        <taxon>Poales</taxon>
        <taxon>Poaceae</taxon>
        <taxon>PACMAD clade</taxon>
        <taxon>Arundinoideae</taxon>
        <taxon>Arundineae</taxon>
        <taxon>Arundo</taxon>
    </lineage>
</organism>
<sequence>MLDGMVYSLLFFQFRNKLLMHRNNLIIPLPGWLSCEVLNFFLQERFSSMPPYITVVLV</sequence>
<reference evidence="1" key="2">
    <citation type="journal article" date="2015" name="Data Brief">
        <title>Shoot transcriptome of the giant reed, Arundo donax.</title>
        <authorList>
            <person name="Barrero R.A."/>
            <person name="Guerrero F.D."/>
            <person name="Moolhuijzen P."/>
            <person name="Goolsby J.A."/>
            <person name="Tidwell J."/>
            <person name="Bellgard S.E."/>
            <person name="Bellgard M.I."/>
        </authorList>
    </citation>
    <scope>NUCLEOTIDE SEQUENCE</scope>
    <source>
        <tissue evidence="1">Shoot tissue taken approximately 20 cm above the soil surface</tissue>
    </source>
</reference>
<accession>A0A0A9BZG3</accession>
<dbReference type="EMBL" id="GBRH01229199">
    <property type="protein sequence ID" value="JAD68696.1"/>
    <property type="molecule type" value="Transcribed_RNA"/>
</dbReference>